<evidence type="ECO:0000313" key="2">
    <source>
        <dbReference type="Proteomes" id="UP000077098"/>
    </source>
</evidence>
<evidence type="ECO:0000313" key="1">
    <source>
        <dbReference type="EMBL" id="OAE36304.1"/>
    </source>
</evidence>
<dbReference type="EMBL" id="LXPS01000041">
    <property type="protein sequence ID" value="OAE36304.1"/>
    <property type="molecule type" value="Genomic_DNA"/>
</dbReference>
<dbReference type="AlphaFoldDB" id="A0A176WU03"/>
<sequence length="64" mass="7217">MKCYPAVQVLTIQRQKVRFAAWQEARRSPSMKMKTQQKFLSAAFGLETLVRVNAFTVQPESGGA</sequence>
<reference evidence="1 2" key="1">
    <citation type="submission" date="2016-05" db="EMBL/GenBank/DDBJ databases">
        <authorList>
            <person name="Lavstsen T."/>
            <person name="Jespersen J.S."/>
        </authorList>
    </citation>
    <scope>NUCLEOTIDE SEQUENCE [LARGE SCALE GENOMIC DNA]</scope>
    <source>
        <strain evidence="1 2">KCJ1736</strain>
    </source>
</reference>
<proteinExistence type="predicted"/>
<protein>
    <submittedName>
        <fullName evidence="1">Uncharacterized protein</fullName>
    </submittedName>
</protein>
<organism evidence="1 2">
    <name type="scientific">Agrobacterium tumefaciens</name>
    <dbReference type="NCBI Taxonomy" id="358"/>
    <lineage>
        <taxon>Bacteria</taxon>
        <taxon>Pseudomonadati</taxon>
        <taxon>Pseudomonadota</taxon>
        <taxon>Alphaproteobacteria</taxon>
        <taxon>Hyphomicrobiales</taxon>
        <taxon>Rhizobiaceae</taxon>
        <taxon>Rhizobium/Agrobacterium group</taxon>
        <taxon>Agrobacterium</taxon>
        <taxon>Agrobacterium tumefaciens complex</taxon>
    </lineage>
</organism>
<name>A0A176WU03_AGRTU</name>
<dbReference type="Proteomes" id="UP000077098">
    <property type="component" value="Unassembled WGS sequence"/>
</dbReference>
<gene>
    <name evidence="1" type="ORF">A7J57_07005</name>
</gene>
<accession>A0A176WU03</accession>
<comment type="caution">
    <text evidence="1">The sequence shown here is derived from an EMBL/GenBank/DDBJ whole genome shotgun (WGS) entry which is preliminary data.</text>
</comment>